<dbReference type="InterPro" id="IPR013783">
    <property type="entry name" value="Ig-like_fold"/>
</dbReference>
<feature type="binding site" evidence="3">
    <location>
        <position position="433"/>
    </location>
    <ligand>
        <name>Ca(2+)</name>
        <dbReference type="ChEBI" id="CHEBI:29108"/>
    </ligand>
</feature>
<dbReference type="Pfam" id="PF00868">
    <property type="entry name" value="Transglut_N"/>
    <property type="match status" value="1"/>
</dbReference>
<dbReference type="Gene3D" id="2.60.40.10">
    <property type="entry name" value="Immunoglobulins"/>
    <property type="match status" value="3"/>
</dbReference>
<organism evidence="5 6">
    <name type="scientific">Panagrellus redivivus</name>
    <name type="common">Microworm</name>
    <dbReference type="NCBI Taxonomy" id="6233"/>
    <lineage>
        <taxon>Eukaryota</taxon>
        <taxon>Metazoa</taxon>
        <taxon>Ecdysozoa</taxon>
        <taxon>Nematoda</taxon>
        <taxon>Chromadorea</taxon>
        <taxon>Rhabditida</taxon>
        <taxon>Tylenchina</taxon>
        <taxon>Panagrolaimomorpha</taxon>
        <taxon>Panagrolaimoidea</taxon>
        <taxon>Panagrolaimidae</taxon>
        <taxon>Panagrellus</taxon>
    </lineage>
</organism>
<reference evidence="5" key="1">
    <citation type="journal article" date="2013" name="Genetics">
        <title>The draft genome and transcriptome of Panagrellus redivivus are shaped by the harsh demands of a free-living lifestyle.</title>
        <authorList>
            <person name="Srinivasan J."/>
            <person name="Dillman A.R."/>
            <person name="Macchietto M.G."/>
            <person name="Heikkinen L."/>
            <person name="Lakso M."/>
            <person name="Fracchia K.M."/>
            <person name="Antoshechkin I."/>
            <person name="Mortazavi A."/>
            <person name="Wong G."/>
            <person name="Sternberg P.W."/>
        </authorList>
    </citation>
    <scope>NUCLEOTIDE SEQUENCE [LARGE SCALE GENOMIC DNA]</scope>
    <source>
        <strain evidence="5">MT8872</strain>
    </source>
</reference>
<dbReference type="SUPFAM" id="SSF54001">
    <property type="entry name" value="Cysteine proteinases"/>
    <property type="match status" value="1"/>
</dbReference>
<feature type="binding site" evidence="3">
    <location>
        <position position="431"/>
    </location>
    <ligand>
        <name>Ca(2+)</name>
        <dbReference type="ChEBI" id="CHEBI:29108"/>
    </ligand>
</feature>
<evidence type="ECO:0000256" key="1">
    <source>
        <dbReference type="ARBA" id="ARBA00005968"/>
    </source>
</evidence>
<dbReference type="InterPro" id="IPR050779">
    <property type="entry name" value="Transglutaminase"/>
</dbReference>
<dbReference type="PIRSF" id="PIRSF000459">
    <property type="entry name" value="TGM_EBP42"/>
    <property type="match status" value="1"/>
</dbReference>
<dbReference type="GO" id="GO:0003810">
    <property type="term" value="F:protein-glutamine gamma-glutamyltransferase activity"/>
    <property type="evidence" value="ECO:0007669"/>
    <property type="project" value="InterPro"/>
</dbReference>
<dbReference type="Proteomes" id="UP000492821">
    <property type="component" value="Unassembled WGS sequence"/>
</dbReference>
<dbReference type="InterPro" id="IPR036238">
    <property type="entry name" value="Transglutaminase_C_sf"/>
</dbReference>
<evidence type="ECO:0000256" key="3">
    <source>
        <dbReference type="PIRSR" id="PIRSR000459-2"/>
    </source>
</evidence>
<feature type="active site" evidence="2">
    <location>
        <position position="366"/>
    </location>
</feature>
<dbReference type="InterPro" id="IPR036985">
    <property type="entry name" value="Transglutaminase-like_sf"/>
</dbReference>
<dbReference type="InterPro" id="IPR023608">
    <property type="entry name" value="Transglutaminase_animal"/>
</dbReference>
<feature type="active site" evidence="2">
    <location>
        <position position="304"/>
    </location>
</feature>
<dbReference type="InterPro" id="IPR002931">
    <property type="entry name" value="Transglutaminase-like"/>
</dbReference>
<dbReference type="SUPFAM" id="SSF81296">
    <property type="entry name" value="E set domains"/>
    <property type="match status" value="1"/>
</dbReference>
<dbReference type="SMART" id="SM00460">
    <property type="entry name" value="TGc"/>
    <property type="match status" value="1"/>
</dbReference>
<keyword evidence="5" id="KW-1185">Reference proteome</keyword>
<feature type="domain" description="Transglutaminase-like" evidence="4">
    <location>
        <begin position="296"/>
        <end position="394"/>
    </location>
</feature>
<feature type="binding site" evidence="3">
    <location>
        <position position="492"/>
    </location>
    <ligand>
        <name>Ca(2+)</name>
        <dbReference type="ChEBI" id="CHEBI:29108"/>
    </ligand>
</feature>
<feature type="active site" evidence="2">
    <location>
        <position position="391"/>
    </location>
</feature>
<dbReference type="Pfam" id="PF01841">
    <property type="entry name" value="Transglut_core"/>
    <property type="match status" value="1"/>
</dbReference>
<dbReference type="GO" id="GO:0046872">
    <property type="term" value="F:metal ion binding"/>
    <property type="evidence" value="ECO:0007669"/>
    <property type="project" value="UniProtKB-KW"/>
</dbReference>
<keyword evidence="3" id="KW-0479">Metal-binding</keyword>
<dbReference type="SUPFAM" id="SSF49309">
    <property type="entry name" value="Transglutaminase, two C-terminal domains"/>
    <property type="match status" value="2"/>
</dbReference>
<keyword evidence="3" id="KW-0106">Calcium</keyword>
<dbReference type="InterPro" id="IPR001102">
    <property type="entry name" value="Transglutaminase_N"/>
</dbReference>
<dbReference type="InterPro" id="IPR038765">
    <property type="entry name" value="Papain-like_cys_pep_sf"/>
</dbReference>
<dbReference type="AlphaFoldDB" id="A0A7E4VDS8"/>
<comment type="similarity">
    <text evidence="1">Belongs to the transglutaminase superfamily. Transglutaminase family.</text>
</comment>
<dbReference type="InterPro" id="IPR014756">
    <property type="entry name" value="Ig_E-set"/>
</dbReference>
<evidence type="ECO:0000313" key="5">
    <source>
        <dbReference type="Proteomes" id="UP000492821"/>
    </source>
</evidence>
<proteinExistence type="inferred from homology"/>
<comment type="cofactor">
    <cofactor evidence="3">
        <name>Ca(2+)</name>
        <dbReference type="ChEBI" id="CHEBI:29108"/>
    </cofactor>
    <text evidence="3">Binds 1 Ca(2+) ion per subunit.</text>
</comment>
<reference evidence="6" key="2">
    <citation type="submission" date="2020-10" db="UniProtKB">
        <authorList>
            <consortium name="WormBaseParasite"/>
        </authorList>
    </citation>
    <scope>IDENTIFICATION</scope>
</reference>
<dbReference type="Gene3D" id="3.90.260.10">
    <property type="entry name" value="Transglutaminase-like"/>
    <property type="match status" value="1"/>
</dbReference>
<accession>A0A7E4VDS8</accession>
<dbReference type="PANTHER" id="PTHR11590">
    <property type="entry name" value="PROTEIN-GLUTAMINE GAMMA-GLUTAMYLTRANSFERASE"/>
    <property type="match status" value="1"/>
</dbReference>
<sequence length="751" mass="85270">MATHPYTGHFDVRRVETLFRENQQRQKTHFYEWQNNDDCIVMRRCDYYTLRLTTTTLPAYDANSDVLILRFEFSDSIKATGAVINIRVATPEKPMIRQTNKWFAEIVKQVGTHLYVRVVPPPMAQICRWNLSVLYGEWSKRGIVENLTVCSASRDNLIDVYVVCNPFHPDDDAYAPPGQLAAYMTSTADGYLSGLQKSDGYQYSHNDWIHDQFNKVTLDRFNLMVAILVYNHENGGTGLPFADCGDLVRLTRKISYTINQYIIYGCWNECEIKNGAVHPSDWTGSLEILKLHERTKKPVKFAQCFTFACLFVTFLRSIGIYTRPVTCIGAAHDTDKNLTVDRERILSETGELLSDTGTNDSIWNFHVWVEAWFRRPDLNITGLYDGWQVLDATPQEESDGLNQCGPTSVRAIREGRLDLPFDANFVYSEVNADVFVWYKKLNAQTGETELLKTRFGLAEDTVGRAVLTIHPKTREVINLTNEYKPSEGTTEERKMHIQALKRSGAMERDKKLKLYYGANPETNIPEDVTLIVDDLDAIEYGSPVKIYLKLKNTANVQRTLNWSINVSIQMSSGRNVDCVFKENRSGIIKSKEQIEINIDVPFTAYAKALTHYNTMCVVFSGFVAETNQIVYNEDKFQVVGGPIIVKAPTVVSTTLTNAAEVVFTNFLNKDISNVEFYLDGGPLSHPKLIDRFPTNVKSQQRVHLPIKFRSIADGTRHLVATVKYEKDGSTFRVDHVVESYPSNANSISADV</sequence>
<evidence type="ECO:0000259" key="4">
    <source>
        <dbReference type="SMART" id="SM00460"/>
    </source>
</evidence>
<dbReference type="PANTHER" id="PTHR11590:SF40">
    <property type="entry name" value="HEMOCYTE PROTEIN-GLUTAMINE GAMMA-GLUTAMYLTRANSFERASE-LIKE PROTEIN"/>
    <property type="match status" value="1"/>
</dbReference>
<name>A0A7E4VDS8_PANRE</name>
<evidence type="ECO:0000313" key="6">
    <source>
        <dbReference type="WBParaSite" id="Pan_g19068.t1"/>
    </source>
</evidence>
<protein>
    <submittedName>
        <fullName evidence="6">TGc domain-containing protein</fullName>
    </submittedName>
</protein>
<feature type="binding site" evidence="3">
    <location>
        <position position="487"/>
    </location>
    <ligand>
        <name>Ca(2+)</name>
        <dbReference type="ChEBI" id="CHEBI:29108"/>
    </ligand>
</feature>
<dbReference type="WBParaSite" id="Pan_g19068.t1">
    <property type="protein sequence ID" value="Pan_g19068.t1"/>
    <property type="gene ID" value="Pan_g19068"/>
</dbReference>
<evidence type="ECO:0000256" key="2">
    <source>
        <dbReference type="PIRSR" id="PIRSR000459-1"/>
    </source>
</evidence>